<reference evidence="1" key="1">
    <citation type="submission" date="2021-01" db="EMBL/GenBank/DDBJ databases">
        <title>Whole genome shotgun sequence of Dactylosporangium siamense NBRC 106093.</title>
        <authorList>
            <person name="Komaki H."/>
            <person name="Tamura T."/>
        </authorList>
    </citation>
    <scope>NUCLEOTIDE SEQUENCE</scope>
    <source>
        <strain evidence="1">NBRC 106093</strain>
    </source>
</reference>
<dbReference type="EMBL" id="BONQ01000071">
    <property type="protein sequence ID" value="GIG46456.1"/>
    <property type="molecule type" value="Genomic_DNA"/>
</dbReference>
<keyword evidence="2" id="KW-1185">Reference proteome</keyword>
<name>A0A919PKM6_9ACTN</name>
<proteinExistence type="predicted"/>
<gene>
    <name evidence="1" type="ORF">Dsi01nite_044970</name>
</gene>
<dbReference type="AlphaFoldDB" id="A0A919PKM6"/>
<protein>
    <submittedName>
        <fullName evidence="1">Uncharacterized protein</fullName>
    </submittedName>
</protein>
<evidence type="ECO:0000313" key="2">
    <source>
        <dbReference type="Proteomes" id="UP000660611"/>
    </source>
</evidence>
<accession>A0A919PKM6</accession>
<sequence>MLPLPWQRPQIVGGTSSVALSPDSSHARSPAMPLAARCADESGASAMTWSVVQTVVSVEVSAMLRSVVRGYDIPWLGMNPA</sequence>
<comment type="caution">
    <text evidence="1">The sequence shown here is derived from an EMBL/GenBank/DDBJ whole genome shotgun (WGS) entry which is preliminary data.</text>
</comment>
<organism evidence="1 2">
    <name type="scientific">Dactylosporangium siamense</name>
    <dbReference type="NCBI Taxonomy" id="685454"/>
    <lineage>
        <taxon>Bacteria</taxon>
        <taxon>Bacillati</taxon>
        <taxon>Actinomycetota</taxon>
        <taxon>Actinomycetes</taxon>
        <taxon>Micromonosporales</taxon>
        <taxon>Micromonosporaceae</taxon>
        <taxon>Dactylosporangium</taxon>
    </lineage>
</organism>
<dbReference type="Proteomes" id="UP000660611">
    <property type="component" value="Unassembled WGS sequence"/>
</dbReference>
<evidence type="ECO:0000313" key="1">
    <source>
        <dbReference type="EMBL" id="GIG46456.1"/>
    </source>
</evidence>